<feature type="region of interest" description="Disordered" evidence="1">
    <location>
        <begin position="1"/>
        <end position="22"/>
    </location>
</feature>
<comment type="caution">
    <text evidence="2">The sequence shown here is derived from an EMBL/GenBank/DDBJ whole genome shotgun (WGS) entry which is preliminary data.</text>
</comment>
<gene>
    <name evidence="2" type="ORF">GCM10023350_29230</name>
</gene>
<dbReference type="EMBL" id="BAABKN010000019">
    <property type="protein sequence ID" value="GAA4742723.1"/>
    <property type="molecule type" value="Genomic_DNA"/>
</dbReference>
<evidence type="ECO:0000256" key="1">
    <source>
        <dbReference type="SAM" id="MobiDB-lite"/>
    </source>
</evidence>
<dbReference type="Proteomes" id="UP001499882">
    <property type="component" value="Unassembled WGS sequence"/>
</dbReference>
<evidence type="ECO:0000313" key="2">
    <source>
        <dbReference type="EMBL" id="GAA4742723.1"/>
    </source>
</evidence>
<feature type="region of interest" description="Disordered" evidence="1">
    <location>
        <begin position="42"/>
        <end position="79"/>
    </location>
</feature>
<keyword evidence="3" id="KW-1185">Reference proteome</keyword>
<sequence>MRSRGESGSANSESLSEVKGASKSALPRHAVMLLGASTPWVATLGDSSISGETGRRAGSSGGGGDSFKPGLDFELTARR</sequence>
<feature type="compositionally biased region" description="Polar residues" evidence="1">
    <location>
        <begin position="1"/>
        <end position="15"/>
    </location>
</feature>
<evidence type="ECO:0000313" key="3">
    <source>
        <dbReference type="Proteomes" id="UP001499882"/>
    </source>
</evidence>
<organism evidence="2 3">
    <name type="scientific">Nocardioides endophyticus</name>
    <dbReference type="NCBI Taxonomy" id="1353775"/>
    <lineage>
        <taxon>Bacteria</taxon>
        <taxon>Bacillati</taxon>
        <taxon>Actinomycetota</taxon>
        <taxon>Actinomycetes</taxon>
        <taxon>Propionibacteriales</taxon>
        <taxon>Nocardioidaceae</taxon>
        <taxon>Nocardioides</taxon>
    </lineage>
</organism>
<proteinExistence type="predicted"/>
<accession>A0ABP8YZ72</accession>
<reference evidence="3" key="1">
    <citation type="journal article" date="2019" name="Int. J. Syst. Evol. Microbiol.">
        <title>The Global Catalogue of Microorganisms (GCM) 10K type strain sequencing project: providing services to taxonomists for standard genome sequencing and annotation.</title>
        <authorList>
            <consortium name="The Broad Institute Genomics Platform"/>
            <consortium name="The Broad Institute Genome Sequencing Center for Infectious Disease"/>
            <person name="Wu L."/>
            <person name="Ma J."/>
        </authorList>
    </citation>
    <scope>NUCLEOTIDE SEQUENCE [LARGE SCALE GENOMIC DNA]</scope>
    <source>
        <strain evidence="3">JCM 18532</strain>
    </source>
</reference>
<protein>
    <submittedName>
        <fullName evidence="2">Uncharacterized protein</fullName>
    </submittedName>
</protein>
<name>A0ABP8YZ72_9ACTN</name>